<dbReference type="InterPro" id="IPR036397">
    <property type="entry name" value="RNaseH_sf"/>
</dbReference>
<accession>A0A5J4YI85</accession>
<dbReference type="InterPro" id="IPR038717">
    <property type="entry name" value="Tc1-like_DDE_dom"/>
</dbReference>
<evidence type="ECO:0000313" key="3">
    <source>
        <dbReference type="EMBL" id="KAA8490752.1"/>
    </source>
</evidence>
<comment type="caution">
    <text evidence="3">The sequence shown here is derived from an EMBL/GenBank/DDBJ whole genome shotgun (WGS) entry which is preliminary data.</text>
</comment>
<dbReference type="Pfam" id="PF11427">
    <property type="entry name" value="HTH_Tnp_Tc3_1"/>
    <property type="match status" value="1"/>
</dbReference>
<dbReference type="Gene3D" id="3.30.420.10">
    <property type="entry name" value="Ribonuclease H-like superfamily/Ribonuclease H"/>
    <property type="match status" value="1"/>
</dbReference>
<keyword evidence="4" id="KW-1185">Reference proteome</keyword>
<evidence type="ECO:0000313" key="4">
    <source>
        <dbReference type="Proteomes" id="UP000324585"/>
    </source>
</evidence>
<gene>
    <name evidence="3" type="ORF">FVE85_4383</name>
</gene>
<evidence type="ECO:0000259" key="1">
    <source>
        <dbReference type="Pfam" id="PF11427"/>
    </source>
</evidence>
<dbReference type="EMBL" id="VRMN01000019">
    <property type="protein sequence ID" value="KAA8490752.1"/>
    <property type="molecule type" value="Genomic_DNA"/>
</dbReference>
<proteinExistence type="predicted"/>
<sequence length="657" mass="73362">MRFKEHRRDRKAGDARVLEAVLGVAQLAQSKHQDGAAHQDAASSSIGADLGVAKVVAFATHALTEAGRFAFTKEMQTLIGSGALPFHKAFGKSEAARVKHSRVDNLKSIMAVKDHEMPPEHRVLKCRVVAQGCHITDADGRRAPPETLQFDRTPGLSSIRAAVSVTLHVHSAAADAMFFDIDAAYVHAPLKGNPTFAHFKAMLPFLDGVLPRNDMRKIATLKDPVVPLPVALYGLPRAGFDFSAHAREKLTGARWQESASDRNVYWRHRAGVLTLLVPYCGSIAAREELHFDSTGRNIGLTGEENGRIHGLRESSNSVRAISTKIGRSKNVVFRYLSAPNDYCQKYANVNASKLAEAVKTKIFNIAKLPNIHTARQVQAALRICGAKPIQNLTTIIKAVSDTYAYRKIPACPPLTLNRKLKRLAWARYHQLEQTNWTAIVFTGEKKFNLDGPDGFHKTEKIHFHFIEGSFTAAKYFSLLREDNVLDRCRQIAGPNMGFQQNNAPVHTSRLVKNFMNDENVELLDWPAYLPEFNIIENLWGILARKVYEGARQYQTVLELKNAILLAWETLDQPVLANLYASVLFRKGGCKWMIYQNTFVLMTTAILEPDVEICGAYVLEQRVDDTVPNSRDHMHRAVRLAFAENPVVKPKPHITMIT</sequence>
<feature type="domain" description="Tc1-like transposase DDE" evidence="2">
    <location>
        <begin position="463"/>
        <end position="559"/>
    </location>
</feature>
<dbReference type="GO" id="GO:0003677">
    <property type="term" value="F:DNA binding"/>
    <property type="evidence" value="ECO:0007669"/>
    <property type="project" value="InterPro"/>
</dbReference>
<dbReference type="OrthoDB" id="6776985at2759"/>
<organism evidence="3 4">
    <name type="scientific">Porphyridium purpureum</name>
    <name type="common">Red alga</name>
    <name type="synonym">Porphyridium cruentum</name>
    <dbReference type="NCBI Taxonomy" id="35688"/>
    <lineage>
        <taxon>Eukaryota</taxon>
        <taxon>Rhodophyta</taxon>
        <taxon>Bangiophyceae</taxon>
        <taxon>Porphyridiales</taxon>
        <taxon>Porphyridiaceae</taxon>
        <taxon>Porphyridium</taxon>
    </lineage>
</organism>
<feature type="domain" description="Tc3 transposase DNA binding" evidence="1">
    <location>
        <begin position="300"/>
        <end position="342"/>
    </location>
</feature>
<evidence type="ECO:0000259" key="2">
    <source>
        <dbReference type="Pfam" id="PF13358"/>
    </source>
</evidence>
<reference evidence="4" key="1">
    <citation type="journal article" date="2019" name="Nat. Commun.">
        <title>Expansion of phycobilisome linker gene families in mesophilic red algae.</title>
        <authorList>
            <person name="Lee J."/>
            <person name="Kim D."/>
            <person name="Bhattacharya D."/>
            <person name="Yoon H.S."/>
        </authorList>
    </citation>
    <scope>NUCLEOTIDE SEQUENCE [LARGE SCALE GENOMIC DNA]</scope>
    <source>
        <strain evidence="4">CCMP 1328</strain>
    </source>
</reference>
<dbReference type="InterPro" id="IPR052338">
    <property type="entry name" value="Transposase_5"/>
</dbReference>
<dbReference type="PANTHER" id="PTHR23022">
    <property type="entry name" value="TRANSPOSABLE ELEMENT-RELATED"/>
    <property type="match status" value="1"/>
</dbReference>
<dbReference type="Gene3D" id="1.10.10.60">
    <property type="entry name" value="Homeodomain-like"/>
    <property type="match status" value="1"/>
</dbReference>
<dbReference type="PANTHER" id="PTHR23022:SF129">
    <property type="entry name" value="TRANSPOSABLE ELEMENT TC3 TRANSPOSASE"/>
    <property type="match status" value="1"/>
</dbReference>
<dbReference type="Proteomes" id="UP000324585">
    <property type="component" value="Unassembled WGS sequence"/>
</dbReference>
<dbReference type="InterPro" id="IPR025898">
    <property type="entry name" value="Tc3_transposase_DNA-bd_dom"/>
</dbReference>
<dbReference type="AlphaFoldDB" id="A0A5J4YI85"/>
<dbReference type="Pfam" id="PF13358">
    <property type="entry name" value="DDE_3"/>
    <property type="match status" value="1"/>
</dbReference>
<protein>
    <submittedName>
        <fullName evidence="3">Transposable element Tc3 transposase</fullName>
    </submittedName>
</protein>
<name>A0A5J4YI85_PORPP</name>